<keyword evidence="8" id="KW-1185">Reference proteome</keyword>
<dbReference type="GeneID" id="107072929"/>
<evidence type="ECO:0000259" key="6">
    <source>
        <dbReference type="Pfam" id="PF04130"/>
    </source>
</evidence>
<keyword evidence="4 5" id="KW-0206">Cytoskeleton</keyword>
<gene>
    <name evidence="9" type="primary">LOC107072929</name>
</gene>
<evidence type="ECO:0000256" key="5">
    <source>
        <dbReference type="RuleBase" id="RU363050"/>
    </source>
</evidence>
<proteinExistence type="inferred from homology"/>
<dbReference type="Pfam" id="PF04130">
    <property type="entry name" value="GCP_C_terminal"/>
    <property type="match status" value="1"/>
</dbReference>
<evidence type="ECO:0000256" key="2">
    <source>
        <dbReference type="ARBA" id="ARBA00022490"/>
    </source>
</evidence>
<protein>
    <recommendedName>
        <fullName evidence="5">Gamma-tubulin complex component</fullName>
    </recommendedName>
</protein>
<dbReference type="PANTHER" id="PTHR19302">
    <property type="entry name" value="GAMMA TUBULIN COMPLEX PROTEIN"/>
    <property type="match status" value="1"/>
</dbReference>
<feature type="domain" description="Gamma tubulin complex component protein N-terminal" evidence="7">
    <location>
        <begin position="258"/>
        <end position="546"/>
    </location>
</feature>
<sequence>MLRLSKFVKKKKKKRTRMSYGASANTQTRSFDRFSWNRTIYVIPRLEYEWGRSFCLNVIIVCEQTTATSKYQKESSIYNNDQWSTAAPEKFVEKLQKESTSTTGALNVIASQSCVRRLTKASPFPELFVQKYEELRSKKTDLLGSFMQLLEYISEDKELRSCLAKHGTASSMTTPKISPITKEDLPQICKNVIKAAVEGERKLNKQVVSVTKKSDAALKHNWITERPRMSWDFHIEGNTGPCQKVVPIVSQESVLLWDVLYCLKGIDGTYIISEPLTNPYGVRTFSISSDVGISFKQLVQQILPLASYYSMTIRFVEEKVSSEDGQVNHALRGAIRCLLKDYLLFIVQLEMEHVRNKLNLQKLWFYIQPTMSTMSILSQITSTICKANARGGKVLSLLHEQANNISGEPKSKELCLFLIHAASVPYMQILEKWVYKGVIRDPYEEFLVEDNELIQREELPIDYSADYWEKRYTMRPERIPIFLSDHAQTILRTGKYFNVIRQCGKSIKWGKQEPFTYEHKGQQYITAIDRAYSEAAKTLLEVLMEENDLMGRLRSVKSYFLLAQGDFVVQFMNLCEAELNKNMYDIVLHRIASLLEVALRMSTADLDPYKDDLKPELLPYDLQFQMFRILSIQTREEKEYCLQAGKTLTGLEAFVFNYEVKWPVSLIINRKAIACYQMLFRHLLHCKYIERILCRVWISNKIAKTFTHEVAMAYRQSFSLRQRMLDCIQHLEYYMMIEVIEPNWLTFINKMSKVCNVDEVLSVHQDLQDSYLKECMLTDPDLLGCITGICATCIEFCNFMQRMSRYYIDAELTSMIGTNQDDVYESEMEDGSTSKNCTPSFEETILSLDNKFTEALMRLLDRICDLGCDNNNEKLLNVLCRLDFNLFYTKILVQRGKDKTIIQDVSG</sequence>
<dbReference type="PANTHER" id="PTHR19302:SF13">
    <property type="entry name" value="GAMMA-TUBULIN COMPLEX COMPONENT 2"/>
    <property type="match status" value="1"/>
</dbReference>
<name>A0ABM1J8F6_POLDO</name>
<evidence type="ECO:0000256" key="1">
    <source>
        <dbReference type="ARBA" id="ARBA00010337"/>
    </source>
</evidence>
<dbReference type="Pfam" id="PF17681">
    <property type="entry name" value="GCP_N_terminal"/>
    <property type="match status" value="1"/>
</dbReference>
<keyword evidence="2 5" id="KW-0963">Cytoplasm</keyword>
<evidence type="ECO:0000313" key="9">
    <source>
        <dbReference type="RefSeq" id="XP_015188744.1"/>
    </source>
</evidence>
<evidence type="ECO:0000313" key="8">
    <source>
        <dbReference type="Proteomes" id="UP000694924"/>
    </source>
</evidence>
<reference evidence="9" key="1">
    <citation type="submission" date="2025-08" db="UniProtKB">
        <authorList>
            <consortium name="RefSeq"/>
        </authorList>
    </citation>
    <scope>IDENTIFICATION</scope>
    <source>
        <tissue evidence="9">Whole body</tissue>
    </source>
</reference>
<comment type="subcellular location">
    <subcellularLocation>
        <location evidence="5">Cytoplasm</location>
        <location evidence="5">Cytoskeleton</location>
        <location evidence="5">Microtubule organizing center</location>
    </subcellularLocation>
</comment>
<feature type="domain" description="Gamma tubulin complex component C-terminal" evidence="6">
    <location>
        <begin position="549"/>
        <end position="888"/>
    </location>
</feature>
<dbReference type="RefSeq" id="XP_015188744.1">
    <property type="nucleotide sequence ID" value="XM_015333258.1"/>
</dbReference>
<evidence type="ECO:0000256" key="4">
    <source>
        <dbReference type="ARBA" id="ARBA00023212"/>
    </source>
</evidence>
<comment type="similarity">
    <text evidence="1 5">Belongs to the TUBGCP family.</text>
</comment>
<dbReference type="InterPro" id="IPR041470">
    <property type="entry name" value="GCP_N"/>
</dbReference>
<evidence type="ECO:0000256" key="3">
    <source>
        <dbReference type="ARBA" id="ARBA00022701"/>
    </source>
</evidence>
<evidence type="ECO:0000259" key="7">
    <source>
        <dbReference type="Pfam" id="PF17681"/>
    </source>
</evidence>
<dbReference type="Gene3D" id="1.20.120.1900">
    <property type="entry name" value="Gamma-tubulin complex, C-terminal domain"/>
    <property type="match status" value="1"/>
</dbReference>
<dbReference type="Proteomes" id="UP000694924">
    <property type="component" value="Unplaced"/>
</dbReference>
<organism evidence="8 9">
    <name type="scientific">Polistes dominula</name>
    <name type="common">European paper wasp</name>
    <name type="synonym">Vespa dominula</name>
    <dbReference type="NCBI Taxonomy" id="743375"/>
    <lineage>
        <taxon>Eukaryota</taxon>
        <taxon>Metazoa</taxon>
        <taxon>Ecdysozoa</taxon>
        <taxon>Arthropoda</taxon>
        <taxon>Hexapoda</taxon>
        <taxon>Insecta</taxon>
        <taxon>Pterygota</taxon>
        <taxon>Neoptera</taxon>
        <taxon>Endopterygota</taxon>
        <taxon>Hymenoptera</taxon>
        <taxon>Apocrita</taxon>
        <taxon>Aculeata</taxon>
        <taxon>Vespoidea</taxon>
        <taxon>Vespidae</taxon>
        <taxon>Polistinae</taxon>
        <taxon>Polistini</taxon>
        <taxon>Polistes</taxon>
    </lineage>
</organism>
<dbReference type="InterPro" id="IPR007259">
    <property type="entry name" value="GCP"/>
</dbReference>
<dbReference type="InterPro" id="IPR042241">
    <property type="entry name" value="GCP_C_sf"/>
</dbReference>
<accession>A0ABM1J8F6</accession>
<keyword evidence="3 5" id="KW-0493">Microtubule</keyword>
<dbReference type="InterPro" id="IPR040457">
    <property type="entry name" value="GCP_C"/>
</dbReference>